<protein>
    <submittedName>
        <fullName evidence="9">LAMI_0E01706g1_1</fullName>
    </submittedName>
</protein>
<dbReference type="PANTHER" id="PTHR43791:SF103">
    <property type="entry name" value="MAJOR FACILITATOR SUPERFAMILY (MFS) PROFILE DOMAIN-CONTAINING PROTEIN-RELATED"/>
    <property type="match status" value="1"/>
</dbReference>
<dbReference type="GO" id="GO:0022857">
    <property type="term" value="F:transmembrane transporter activity"/>
    <property type="evidence" value="ECO:0007669"/>
    <property type="project" value="InterPro"/>
</dbReference>
<dbReference type="Pfam" id="PF07690">
    <property type="entry name" value="MFS_1"/>
    <property type="match status" value="1"/>
</dbReference>
<evidence type="ECO:0000256" key="2">
    <source>
        <dbReference type="ARBA" id="ARBA00022448"/>
    </source>
</evidence>
<feature type="transmembrane region" description="Helical" evidence="7">
    <location>
        <begin position="184"/>
        <end position="203"/>
    </location>
</feature>
<evidence type="ECO:0000313" key="9">
    <source>
        <dbReference type="EMBL" id="SCU90356.1"/>
    </source>
</evidence>
<dbReference type="Proteomes" id="UP000191024">
    <property type="component" value="Chromosome E"/>
</dbReference>
<dbReference type="EMBL" id="LT598465">
    <property type="protein sequence ID" value="SCU90356.1"/>
    <property type="molecule type" value="Genomic_DNA"/>
</dbReference>
<dbReference type="Gene3D" id="1.20.1250.20">
    <property type="entry name" value="MFS general substrate transporter like domains"/>
    <property type="match status" value="1"/>
</dbReference>
<feature type="transmembrane region" description="Helical" evidence="7">
    <location>
        <begin position="152"/>
        <end position="172"/>
    </location>
</feature>
<evidence type="ECO:0000256" key="3">
    <source>
        <dbReference type="ARBA" id="ARBA00022692"/>
    </source>
</evidence>
<evidence type="ECO:0000256" key="1">
    <source>
        <dbReference type="ARBA" id="ARBA00004141"/>
    </source>
</evidence>
<evidence type="ECO:0000259" key="8">
    <source>
        <dbReference type="PROSITE" id="PS50850"/>
    </source>
</evidence>
<accession>A0A1G4JIS1</accession>
<dbReference type="InterPro" id="IPR011701">
    <property type="entry name" value="MFS"/>
</dbReference>
<dbReference type="InterPro" id="IPR036259">
    <property type="entry name" value="MFS_trans_sf"/>
</dbReference>
<dbReference type="PANTHER" id="PTHR43791">
    <property type="entry name" value="PERMEASE-RELATED"/>
    <property type="match status" value="1"/>
</dbReference>
<proteinExistence type="inferred from homology"/>
<evidence type="ECO:0000256" key="5">
    <source>
        <dbReference type="ARBA" id="ARBA00023136"/>
    </source>
</evidence>
<organism evidence="9 10">
    <name type="scientific">Lachancea mirantina</name>
    <dbReference type="NCBI Taxonomy" id="1230905"/>
    <lineage>
        <taxon>Eukaryota</taxon>
        <taxon>Fungi</taxon>
        <taxon>Dikarya</taxon>
        <taxon>Ascomycota</taxon>
        <taxon>Saccharomycotina</taxon>
        <taxon>Saccharomycetes</taxon>
        <taxon>Saccharomycetales</taxon>
        <taxon>Saccharomycetaceae</taxon>
        <taxon>Lachancea</taxon>
    </lineage>
</organism>
<dbReference type="SUPFAM" id="SSF103473">
    <property type="entry name" value="MFS general substrate transporter"/>
    <property type="match status" value="1"/>
</dbReference>
<feature type="transmembrane region" description="Helical" evidence="7">
    <location>
        <begin position="215"/>
        <end position="235"/>
    </location>
</feature>
<comment type="similarity">
    <text evidence="6">Belongs to the major facilitator superfamily. Allantoate permease family.</text>
</comment>
<feature type="transmembrane region" description="Helical" evidence="7">
    <location>
        <begin position="435"/>
        <end position="456"/>
    </location>
</feature>
<feature type="transmembrane region" description="Helical" evidence="7">
    <location>
        <begin position="374"/>
        <end position="397"/>
    </location>
</feature>
<keyword evidence="10" id="KW-1185">Reference proteome</keyword>
<dbReference type="InterPro" id="IPR020846">
    <property type="entry name" value="MFS_dom"/>
</dbReference>
<name>A0A1G4JIS1_9SACH</name>
<feature type="transmembrane region" description="Helical" evidence="7">
    <location>
        <begin position="98"/>
        <end position="115"/>
    </location>
</feature>
<evidence type="ECO:0000256" key="7">
    <source>
        <dbReference type="SAM" id="Phobius"/>
    </source>
</evidence>
<gene>
    <name evidence="9" type="ORF">LAMI_0E01706G</name>
</gene>
<feature type="transmembrane region" description="Helical" evidence="7">
    <location>
        <begin position="323"/>
        <end position="343"/>
    </location>
</feature>
<dbReference type="OrthoDB" id="4454541at2759"/>
<feature type="transmembrane region" description="Helical" evidence="7">
    <location>
        <begin position="350"/>
        <end position="368"/>
    </location>
</feature>
<evidence type="ECO:0000313" key="10">
    <source>
        <dbReference type="Proteomes" id="UP000191024"/>
    </source>
</evidence>
<evidence type="ECO:0000256" key="6">
    <source>
        <dbReference type="ARBA" id="ARBA00037968"/>
    </source>
</evidence>
<dbReference type="AlphaFoldDB" id="A0A1G4JIS1"/>
<keyword evidence="5 7" id="KW-0472">Membrane</keyword>
<feature type="transmembrane region" description="Helical" evidence="7">
    <location>
        <begin position="409"/>
        <end position="429"/>
    </location>
</feature>
<comment type="subcellular location">
    <subcellularLocation>
        <location evidence="1">Membrane</location>
        <topology evidence="1">Multi-pass membrane protein</topology>
    </subcellularLocation>
</comment>
<feature type="transmembrane region" description="Helical" evidence="7">
    <location>
        <begin position="282"/>
        <end position="303"/>
    </location>
</feature>
<dbReference type="FunFam" id="1.20.1250.20:FF:000064">
    <property type="entry name" value="MFS allantoate transporter"/>
    <property type="match status" value="1"/>
</dbReference>
<reference evidence="9 10" key="1">
    <citation type="submission" date="2016-03" db="EMBL/GenBank/DDBJ databases">
        <authorList>
            <person name="Devillers H."/>
        </authorList>
    </citation>
    <scope>NUCLEOTIDE SEQUENCE [LARGE SCALE GENOMIC DNA]</scope>
    <source>
        <strain evidence="9">CBS 11717</strain>
    </source>
</reference>
<feature type="domain" description="Major facilitator superfamily (MFS) profile" evidence="8">
    <location>
        <begin position="55"/>
        <end position="459"/>
    </location>
</feature>
<keyword evidence="2" id="KW-0813">Transport</keyword>
<keyword evidence="3 7" id="KW-0812">Transmembrane</keyword>
<evidence type="ECO:0000256" key="4">
    <source>
        <dbReference type="ARBA" id="ARBA00022989"/>
    </source>
</evidence>
<keyword evidence="4 7" id="KW-1133">Transmembrane helix</keyword>
<dbReference type="GO" id="GO:0016020">
    <property type="term" value="C:membrane"/>
    <property type="evidence" value="ECO:0007669"/>
    <property type="project" value="UniProtKB-SubCell"/>
</dbReference>
<sequence>MLADEKNIISDEVNDVGSLENGSVREKSVNEADIDQVQYTAEEEKAVLRKIDRHLLPLICFIYFAQYLDKQSLTYTAVFGLKKDLKMVGTDYSWCTTIFYLGQLGANFVLAYLMTIIPRAPLTGACVVIWSVCCMCLAAPNTKQGFWVGRLFLGIFEAAVQPACVMITTYWYRKREQPLRTAIYISMNALAQIIGCYIMYGIGKTNSANIADWRVMFLICGALSLLAGLLFYFLLPASPKVAWFLTEREREIALKRIHEENDRSALNKFEFDQLKECLKFDWLFMSSFAFGFLVTVTSGPIIFQSLLLASFGYDKWDTMKYGSPAGALQLLFIWVGVLAVRLIPKERAMISACLVGIPLAGTIMLLCLKKSSGWWMIVASWMSSIITSFMTIILSLIASNVRGNTKKSLCSNAFYVGYCLAAIIYPQWWTGSYRGGLIVVVIMWIIMILLLIFYRFKAIYENKKKEKMELQTVQTVTIDDDLTDKANIHHRYVY</sequence>
<dbReference type="PROSITE" id="PS50850">
    <property type="entry name" value="MFS"/>
    <property type="match status" value="1"/>
</dbReference>